<evidence type="ECO:0000313" key="3">
    <source>
        <dbReference type="EMBL" id="MDQ0347833.1"/>
    </source>
</evidence>
<sequence>MVRYYPDKNGSSILPGLNWIHVRRRARPAATCTELPDRLEVAPHVAMRIIGDEPSGRPSAHPDKPSWSSSASPARRRRQSGTARSHGVGRHCDWPRRPCDRGRPSDEAELNAIGRQARAPFPATAAGDGRLRLRSRLCLIRPILSPAAAQRRSPRRREAHSIRRLHLCRSCAEGTGPRRPAARPEPPAHRSLRIVAGQISGEQGEALIGAGRIAVTQAHSVLLTTAAGVVAMLAVVVFFALAGYRGQSHAHH</sequence>
<organism evidence="3 4">
    <name type="scientific">Ancylobacter vacuolatus</name>
    <dbReference type="NCBI Taxonomy" id="223389"/>
    <lineage>
        <taxon>Bacteria</taxon>
        <taxon>Pseudomonadati</taxon>
        <taxon>Pseudomonadota</taxon>
        <taxon>Alphaproteobacteria</taxon>
        <taxon>Hyphomicrobiales</taxon>
        <taxon>Xanthobacteraceae</taxon>
        <taxon>Ancylobacter</taxon>
    </lineage>
</organism>
<keyword evidence="4" id="KW-1185">Reference proteome</keyword>
<keyword evidence="2" id="KW-0472">Membrane</keyword>
<dbReference type="EMBL" id="JAUSUH010000004">
    <property type="protein sequence ID" value="MDQ0347833.1"/>
    <property type="molecule type" value="Genomic_DNA"/>
</dbReference>
<evidence type="ECO:0000256" key="1">
    <source>
        <dbReference type="SAM" id="MobiDB-lite"/>
    </source>
</evidence>
<evidence type="ECO:0000313" key="4">
    <source>
        <dbReference type="Proteomes" id="UP001238467"/>
    </source>
</evidence>
<feature type="compositionally biased region" description="Basic and acidic residues" evidence="1">
    <location>
        <begin position="51"/>
        <end position="64"/>
    </location>
</feature>
<dbReference type="Proteomes" id="UP001238467">
    <property type="component" value="Unassembled WGS sequence"/>
</dbReference>
<protein>
    <submittedName>
        <fullName evidence="3">Uncharacterized protein</fullName>
    </submittedName>
</protein>
<keyword evidence="2" id="KW-0812">Transmembrane</keyword>
<evidence type="ECO:0000256" key="2">
    <source>
        <dbReference type="SAM" id="Phobius"/>
    </source>
</evidence>
<comment type="caution">
    <text evidence="3">The sequence shown here is derived from an EMBL/GenBank/DDBJ whole genome shotgun (WGS) entry which is preliminary data.</text>
</comment>
<gene>
    <name evidence="3" type="ORF">J2S76_002260</name>
</gene>
<feature type="transmembrane region" description="Helical" evidence="2">
    <location>
        <begin position="221"/>
        <end position="244"/>
    </location>
</feature>
<keyword evidence="2" id="KW-1133">Transmembrane helix</keyword>
<name>A0ABU0DHN9_9HYPH</name>
<reference evidence="3 4" key="1">
    <citation type="submission" date="2023-07" db="EMBL/GenBank/DDBJ databases">
        <title>Genomic Encyclopedia of Type Strains, Phase IV (KMG-IV): sequencing the most valuable type-strain genomes for metagenomic binning, comparative biology and taxonomic classification.</title>
        <authorList>
            <person name="Goeker M."/>
        </authorList>
    </citation>
    <scope>NUCLEOTIDE SEQUENCE [LARGE SCALE GENOMIC DNA]</scope>
    <source>
        <strain evidence="3 4">DSM 1277</strain>
    </source>
</reference>
<accession>A0ABU0DHN9</accession>
<feature type="region of interest" description="Disordered" evidence="1">
    <location>
        <begin position="51"/>
        <end position="106"/>
    </location>
</feature>
<feature type="compositionally biased region" description="Basic and acidic residues" evidence="1">
    <location>
        <begin position="90"/>
        <end position="106"/>
    </location>
</feature>
<proteinExistence type="predicted"/>